<dbReference type="SUPFAM" id="SSF54534">
    <property type="entry name" value="FKBP-like"/>
    <property type="match status" value="1"/>
</dbReference>
<evidence type="ECO:0000313" key="12">
    <source>
        <dbReference type="EMBL" id="MFC3002832.1"/>
    </source>
</evidence>
<proteinExistence type="inferred from homology"/>
<accession>A0ABV7BYX9</accession>
<dbReference type="InterPro" id="IPR000297">
    <property type="entry name" value="PPIase_PpiC"/>
</dbReference>
<dbReference type="PANTHER" id="PTHR47245:SF2">
    <property type="entry name" value="PEPTIDYL-PROLYL CIS-TRANS ISOMERASE HP_0175-RELATED"/>
    <property type="match status" value="1"/>
</dbReference>
<evidence type="ECO:0000256" key="7">
    <source>
        <dbReference type="ARBA" id="ARBA00031484"/>
    </source>
</evidence>
<keyword evidence="5 8" id="KW-0697">Rotamase</keyword>
<feature type="signal peptide" evidence="10">
    <location>
        <begin position="1"/>
        <end position="30"/>
    </location>
</feature>
<evidence type="ECO:0000256" key="5">
    <source>
        <dbReference type="ARBA" id="ARBA00023110"/>
    </source>
</evidence>
<sequence>MTETTPMRRKASLLATLLLSTALAASPAWAQAPAAPAPAPAAAPAAGQDPVVARVDGAEIRLSELQSEATRLPEELRAMPAPMLMPLLLDQLITQKAITAAARAQGLANDPEVQARLRRAEEEALQQALITRAVAPQMTDEALRARYQREVSGRPAEEEVRARHILVASEAEARTALAEARRAGADFAEVARRRSTGPGAREGGDLGFFKRGDMIPEFATAAFAMQPGQISEAPVRTQFGWHVIKVEERRAVPPPSFEDAREALRQRAFEEAVTAEVERIRGAARIERFAMDGSPLPATPAPSLLDGAAPPAAQPRR</sequence>
<dbReference type="SUPFAM" id="SSF109998">
    <property type="entry name" value="Triger factor/SurA peptide-binding domain-like"/>
    <property type="match status" value="1"/>
</dbReference>
<comment type="caution">
    <text evidence="12">The sequence shown here is derived from an EMBL/GenBank/DDBJ whole genome shotgun (WGS) entry which is preliminary data.</text>
</comment>
<evidence type="ECO:0000256" key="8">
    <source>
        <dbReference type="PROSITE-ProRule" id="PRU00278"/>
    </source>
</evidence>
<keyword evidence="8 12" id="KW-0413">Isomerase</keyword>
<dbReference type="GO" id="GO:0003755">
    <property type="term" value="F:peptidyl-prolyl cis-trans isomerase activity"/>
    <property type="evidence" value="ECO:0007669"/>
    <property type="project" value="UniProtKB-EC"/>
</dbReference>
<dbReference type="InterPro" id="IPR046357">
    <property type="entry name" value="PPIase_dom_sf"/>
</dbReference>
<dbReference type="Pfam" id="PF00639">
    <property type="entry name" value="Rotamase"/>
    <property type="match status" value="1"/>
</dbReference>
<keyword evidence="10" id="KW-0732">Signal</keyword>
<evidence type="ECO:0000256" key="1">
    <source>
        <dbReference type="ARBA" id="ARBA00000971"/>
    </source>
</evidence>
<dbReference type="EMBL" id="JBHRSB010000008">
    <property type="protein sequence ID" value="MFC3002832.1"/>
    <property type="molecule type" value="Genomic_DNA"/>
</dbReference>
<protein>
    <recommendedName>
        <fullName evidence="4">Parvulin-like PPIase</fullName>
        <ecNumber evidence="3">5.2.1.8</ecNumber>
    </recommendedName>
    <alternativeName>
        <fullName evidence="6">Peptidyl-prolyl cis-trans isomerase plp</fullName>
    </alternativeName>
    <alternativeName>
        <fullName evidence="7">Rotamase plp</fullName>
    </alternativeName>
</protein>
<comment type="catalytic activity">
    <reaction evidence="1">
        <text>[protein]-peptidylproline (omega=180) = [protein]-peptidylproline (omega=0)</text>
        <dbReference type="Rhea" id="RHEA:16237"/>
        <dbReference type="Rhea" id="RHEA-COMP:10747"/>
        <dbReference type="Rhea" id="RHEA-COMP:10748"/>
        <dbReference type="ChEBI" id="CHEBI:83833"/>
        <dbReference type="ChEBI" id="CHEBI:83834"/>
        <dbReference type="EC" id="5.2.1.8"/>
    </reaction>
</comment>
<dbReference type="InterPro" id="IPR027304">
    <property type="entry name" value="Trigger_fact/SurA_dom_sf"/>
</dbReference>
<dbReference type="PROSITE" id="PS50198">
    <property type="entry name" value="PPIC_PPIASE_2"/>
    <property type="match status" value="1"/>
</dbReference>
<comment type="similarity">
    <text evidence="2">Belongs to the PpiC/parvulin rotamase family.</text>
</comment>
<evidence type="ECO:0000256" key="10">
    <source>
        <dbReference type="SAM" id="SignalP"/>
    </source>
</evidence>
<dbReference type="InterPro" id="IPR050245">
    <property type="entry name" value="PrsA_foldase"/>
</dbReference>
<reference evidence="13" key="1">
    <citation type="journal article" date="2019" name="Int. J. Syst. Evol. Microbiol.">
        <title>The Global Catalogue of Microorganisms (GCM) 10K type strain sequencing project: providing services to taxonomists for standard genome sequencing and annotation.</title>
        <authorList>
            <consortium name="The Broad Institute Genomics Platform"/>
            <consortium name="The Broad Institute Genome Sequencing Center for Infectious Disease"/>
            <person name="Wu L."/>
            <person name="Ma J."/>
        </authorList>
    </citation>
    <scope>NUCLEOTIDE SEQUENCE [LARGE SCALE GENOMIC DNA]</scope>
    <source>
        <strain evidence="13">CGMCC 1.16855</strain>
    </source>
</reference>
<organism evidence="12 13">
    <name type="scientific">Falsiroseomonas tokyonensis</name>
    <dbReference type="NCBI Taxonomy" id="430521"/>
    <lineage>
        <taxon>Bacteria</taxon>
        <taxon>Pseudomonadati</taxon>
        <taxon>Pseudomonadota</taxon>
        <taxon>Alphaproteobacteria</taxon>
        <taxon>Acetobacterales</taxon>
        <taxon>Roseomonadaceae</taxon>
        <taxon>Falsiroseomonas</taxon>
    </lineage>
</organism>
<feature type="chain" id="PRO_5046594775" description="Parvulin-like PPIase" evidence="10">
    <location>
        <begin position="31"/>
        <end position="317"/>
    </location>
</feature>
<dbReference type="Proteomes" id="UP001595420">
    <property type="component" value="Unassembled WGS sequence"/>
</dbReference>
<dbReference type="Gene3D" id="3.10.50.40">
    <property type="match status" value="1"/>
</dbReference>
<gene>
    <name evidence="12" type="ORF">ACFOD3_23230</name>
</gene>
<evidence type="ECO:0000256" key="2">
    <source>
        <dbReference type="ARBA" id="ARBA00007656"/>
    </source>
</evidence>
<dbReference type="RefSeq" id="WP_246603196.1">
    <property type="nucleotide sequence ID" value="NZ_JAFNJS010000008.1"/>
</dbReference>
<keyword evidence="13" id="KW-1185">Reference proteome</keyword>
<feature type="region of interest" description="Disordered" evidence="9">
    <location>
        <begin position="291"/>
        <end position="317"/>
    </location>
</feature>
<evidence type="ECO:0000313" key="13">
    <source>
        <dbReference type="Proteomes" id="UP001595420"/>
    </source>
</evidence>
<dbReference type="Gene3D" id="1.10.8.1040">
    <property type="match status" value="1"/>
</dbReference>
<evidence type="ECO:0000256" key="3">
    <source>
        <dbReference type="ARBA" id="ARBA00013194"/>
    </source>
</evidence>
<evidence type="ECO:0000259" key="11">
    <source>
        <dbReference type="PROSITE" id="PS50198"/>
    </source>
</evidence>
<feature type="domain" description="PpiC" evidence="11">
    <location>
        <begin position="157"/>
        <end position="248"/>
    </location>
</feature>
<evidence type="ECO:0000256" key="4">
    <source>
        <dbReference type="ARBA" id="ARBA00018370"/>
    </source>
</evidence>
<dbReference type="PANTHER" id="PTHR47245">
    <property type="entry name" value="PEPTIDYLPROLYL ISOMERASE"/>
    <property type="match status" value="1"/>
</dbReference>
<evidence type="ECO:0000256" key="6">
    <source>
        <dbReference type="ARBA" id="ARBA00030642"/>
    </source>
</evidence>
<dbReference type="EC" id="5.2.1.8" evidence="3"/>
<name>A0ABV7BYX9_9PROT</name>
<evidence type="ECO:0000256" key="9">
    <source>
        <dbReference type="SAM" id="MobiDB-lite"/>
    </source>
</evidence>